<dbReference type="Proteomes" id="UP000799118">
    <property type="component" value="Unassembled WGS sequence"/>
</dbReference>
<organism evidence="1 2">
    <name type="scientific">Gymnopus androsaceus JB14</name>
    <dbReference type="NCBI Taxonomy" id="1447944"/>
    <lineage>
        <taxon>Eukaryota</taxon>
        <taxon>Fungi</taxon>
        <taxon>Dikarya</taxon>
        <taxon>Basidiomycota</taxon>
        <taxon>Agaricomycotina</taxon>
        <taxon>Agaricomycetes</taxon>
        <taxon>Agaricomycetidae</taxon>
        <taxon>Agaricales</taxon>
        <taxon>Marasmiineae</taxon>
        <taxon>Omphalotaceae</taxon>
        <taxon>Gymnopus</taxon>
    </lineage>
</organism>
<evidence type="ECO:0000313" key="1">
    <source>
        <dbReference type="EMBL" id="KAE9386419.1"/>
    </source>
</evidence>
<proteinExistence type="predicted"/>
<accession>A0A6A4GL08</accession>
<reference evidence="1" key="1">
    <citation type="journal article" date="2019" name="Environ. Microbiol.">
        <title>Fungal ecological strategies reflected in gene transcription - a case study of two litter decomposers.</title>
        <authorList>
            <person name="Barbi F."/>
            <person name="Kohler A."/>
            <person name="Barry K."/>
            <person name="Baskaran P."/>
            <person name="Daum C."/>
            <person name="Fauchery L."/>
            <person name="Ihrmark K."/>
            <person name="Kuo A."/>
            <person name="LaButti K."/>
            <person name="Lipzen A."/>
            <person name="Morin E."/>
            <person name="Grigoriev I.V."/>
            <person name="Henrissat B."/>
            <person name="Lindahl B."/>
            <person name="Martin F."/>
        </authorList>
    </citation>
    <scope>NUCLEOTIDE SEQUENCE</scope>
    <source>
        <strain evidence="1">JB14</strain>
    </source>
</reference>
<dbReference type="EMBL" id="ML769881">
    <property type="protein sequence ID" value="KAE9386419.1"/>
    <property type="molecule type" value="Genomic_DNA"/>
</dbReference>
<sequence>MLQFIEVNSIRNPGLKGRIGYCSVNSLTPSILTHPILSYPYISVNSLTPSILTYPILSYPILTLQ</sequence>
<evidence type="ECO:0000313" key="2">
    <source>
        <dbReference type="Proteomes" id="UP000799118"/>
    </source>
</evidence>
<protein>
    <submittedName>
        <fullName evidence="1">Uncharacterized protein</fullName>
    </submittedName>
</protein>
<dbReference type="AlphaFoldDB" id="A0A6A4GL08"/>
<name>A0A6A4GL08_9AGAR</name>
<gene>
    <name evidence="1" type="ORF">BT96DRAFT_928220</name>
</gene>
<keyword evidence="2" id="KW-1185">Reference proteome</keyword>